<keyword evidence="2" id="KW-0489">Methyltransferase</keyword>
<evidence type="ECO:0000313" key="3">
    <source>
        <dbReference type="Proteomes" id="UP001620339"/>
    </source>
</evidence>
<name>A0ABW8J908_9GAMM</name>
<dbReference type="EMBL" id="JADIKK010000008">
    <property type="protein sequence ID" value="MFK2878786.1"/>
    <property type="molecule type" value="Genomic_DNA"/>
</dbReference>
<accession>A0ABW8J908</accession>
<comment type="caution">
    <text evidence="2">The sequence shown here is derived from an EMBL/GenBank/DDBJ whole genome shotgun (WGS) entry which is preliminary data.</text>
</comment>
<proteinExistence type="predicted"/>
<dbReference type="Proteomes" id="UP001620339">
    <property type="component" value="Unassembled WGS sequence"/>
</dbReference>
<dbReference type="GO" id="GO:0008168">
    <property type="term" value="F:methyltransferase activity"/>
    <property type="evidence" value="ECO:0007669"/>
    <property type="project" value="UniProtKB-KW"/>
</dbReference>
<dbReference type="InterPro" id="IPR029063">
    <property type="entry name" value="SAM-dependent_MTases_sf"/>
</dbReference>
<keyword evidence="2" id="KW-0808">Transferase</keyword>
<reference evidence="2 3" key="1">
    <citation type="submission" date="2020-10" db="EMBL/GenBank/DDBJ databases">
        <title>Phylogeny of dyella-like bacteria.</title>
        <authorList>
            <person name="Fu J."/>
        </authorList>
    </citation>
    <scope>NUCLEOTIDE SEQUENCE [LARGE SCALE GENOMIC DNA]</scope>
    <source>
        <strain evidence="2 3">KACC 19113</strain>
    </source>
</reference>
<evidence type="ECO:0000313" key="2">
    <source>
        <dbReference type="EMBL" id="MFK2878786.1"/>
    </source>
</evidence>
<dbReference type="Pfam" id="PF13489">
    <property type="entry name" value="Methyltransf_23"/>
    <property type="match status" value="1"/>
</dbReference>
<keyword evidence="1" id="KW-1133">Transmembrane helix</keyword>
<keyword evidence="3" id="KW-1185">Reference proteome</keyword>
<dbReference type="CDD" id="cd02440">
    <property type="entry name" value="AdoMet_MTases"/>
    <property type="match status" value="1"/>
</dbReference>
<dbReference type="GO" id="GO:0032259">
    <property type="term" value="P:methylation"/>
    <property type="evidence" value="ECO:0007669"/>
    <property type="project" value="UniProtKB-KW"/>
</dbReference>
<evidence type="ECO:0000256" key="1">
    <source>
        <dbReference type="SAM" id="Phobius"/>
    </source>
</evidence>
<keyword evidence="1" id="KW-0472">Membrane</keyword>
<dbReference type="PANTHER" id="PTHR43861">
    <property type="entry name" value="TRANS-ACONITATE 2-METHYLTRANSFERASE-RELATED"/>
    <property type="match status" value="1"/>
</dbReference>
<organism evidence="2 3">
    <name type="scientific">Rhodanobacter hydrolyticus</name>
    <dbReference type="NCBI Taxonomy" id="2250595"/>
    <lineage>
        <taxon>Bacteria</taxon>
        <taxon>Pseudomonadati</taxon>
        <taxon>Pseudomonadota</taxon>
        <taxon>Gammaproteobacteria</taxon>
        <taxon>Lysobacterales</taxon>
        <taxon>Rhodanobacteraceae</taxon>
        <taxon>Rhodanobacter</taxon>
    </lineage>
</organism>
<feature type="transmembrane region" description="Helical" evidence="1">
    <location>
        <begin position="185"/>
        <end position="204"/>
    </location>
</feature>
<dbReference type="SUPFAM" id="SSF53335">
    <property type="entry name" value="S-adenosyl-L-methionine-dependent methyltransferases"/>
    <property type="match status" value="1"/>
</dbReference>
<protein>
    <submittedName>
        <fullName evidence="2">Class I SAM-dependent methyltransferase</fullName>
    </submittedName>
</protein>
<sequence length="267" mass="30099">MLDGIPCYAPELARESPGFKAEHFAKLAAVEDGHFWFRARNELIVHVLRRYFPHARSMLEIGCGTGYVLREVTDKLPQLRVCGSEIFLEGLSFASRRVPVADLFQMDAQRVPFVEEFDLIGAFDVVEHIADDMRVLREIHHALMPGGGAIFTVPQHPWLWSAQDEHACHQRRYRRSELANKLRTIGFRVVFSTSFVSLLLPLLAASRWRRQTLDADGEASTSEFGLSPLLNSSLYGALCLERWLIQIGLRFPAGGTRLIAAVKTAPQ</sequence>
<dbReference type="Gene3D" id="3.40.50.150">
    <property type="entry name" value="Vaccinia Virus protein VP39"/>
    <property type="match status" value="1"/>
</dbReference>
<gene>
    <name evidence="2" type="ORF">ISP25_17075</name>
</gene>
<keyword evidence="1" id="KW-0812">Transmembrane</keyword>